<evidence type="ECO:0000313" key="3">
    <source>
        <dbReference type="Proteomes" id="UP000182544"/>
    </source>
</evidence>
<accession>A0A1K2IJW1</accession>
<dbReference type="PANTHER" id="PTHR33376">
    <property type="match status" value="1"/>
</dbReference>
<dbReference type="EMBL" id="FPKV01000002">
    <property type="protein sequence ID" value="SFZ92741.1"/>
    <property type="molecule type" value="Genomic_DNA"/>
</dbReference>
<dbReference type="GO" id="GO:0030246">
    <property type="term" value="F:carbohydrate binding"/>
    <property type="evidence" value="ECO:0007669"/>
    <property type="project" value="TreeGrafter"/>
</dbReference>
<dbReference type="SUPFAM" id="SSF53850">
    <property type="entry name" value="Periplasmic binding protein-like II"/>
    <property type="match status" value="1"/>
</dbReference>
<dbReference type="PANTHER" id="PTHR33376:SF2">
    <property type="entry name" value="DICARBOXYLATE-BINDING PERIPLASMIC PROTEIN"/>
    <property type="match status" value="1"/>
</dbReference>
<keyword evidence="2" id="KW-0675">Receptor</keyword>
<dbReference type="Proteomes" id="UP000182544">
    <property type="component" value="Unassembled WGS sequence"/>
</dbReference>
<gene>
    <name evidence="2" type="ORF">SAMN05428642_102942</name>
</gene>
<sequence length="323" mass="36653">MRNLIFVFSVVFVLTGCNRLSDTRTIKLAHSLDVNHSVHKAMVKMGEDLAKISGGKMQLEIYPSQQLGTERECIELLQIGSLDMTKVSVGVMENFAPRMKVFGLPFLFRDKEHAFQVLDGPIGQELLDEGTKYWIKGLAYYDAGSRSFYTKDKPINSPSDLKGLKIRVMESVTAVNMVNSLGGSATPISWGELYTSLQQGVVDGAENNPPSFYLSRHYEVCKYYTLDEHTVLPDVLIIGTHLWNDLSEQEKKWMQQAVDSSVVYQRKLWAEAEKEALEEVQKAGVEIIYPDKTLFSNEVEDVYSDIKENEDMYNLVQRIQNTK</sequence>
<name>A0A1K2IJW1_9FLAO</name>
<dbReference type="Pfam" id="PF03480">
    <property type="entry name" value="DctP"/>
    <property type="match status" value="1"/>
</dbReference>
<dbReference type="InterPro" id="IPR038404">
    <property type="entry name" value="TRAP_DctP_sf"/>
</dbReference>
<reference evidence="2 3" key="1">
    <citation type="submission" date="2016-10" db="EMBL/GenBank/DDBJ databases">
        <authorList>
            <person name="de Groot N.N."/>
        </authorList>
    </citation>
    <scope>NUCLEOTIDE SEQUENCE [LARGE SCALE GENOMIC DNA]</scope>
    <source>
        <strain evidence="2 3">DSM 18180</strain>
    </source>
</reference>
<evidence type="ECO:0000313" key="2">
    <source>
        <dbReference type="EMBL" id="SFZ92741.1"/>
    </source>
</evidence>
<dbReference type="PIRSF" id="PIRSF006470">
    <property type="entry name" value="DctB"/>
    <property type="match status" value="1"/>
</dbReference>
<dbReference type="GO" id="GO:0055085">
    <property type="term" value="P:transmembrane transport"/>
    <property type="evidence" value="ECO:0007669"/>
    <property type="project" value="InterPro"/>
</dbReference>
<dbReference type="GO" id="GO:0030288">
    <property type="term" value="C:outer membrane-bounded periplasmic space"/>
    <property type="evidence" value="ECO:0007669"/>
    <property type="project" value="InterPro"/>
</dbReference>
<evidence type="ECO:0000256" key="1">
    <source>
        <dbReference type="ARBA" id="ARBA00022729"/>
    </source>
</evidence>
<dbReference type="STRING" id="369401.SAMN05428642_102942"/>
<dbReference type="Gene3D" id="3.40.190.170">
    <property type="entry name" value="Bacterial extracellular solute-binding protein, family 7"/>
    <property type="match status" value="1"/>
</dbReference>
<proteinExistence type="predicted"/>
<dbReference type="AlphaFoldDB" id="A0A1K2IJW1"/>
<dbReference type="OrthoDB" id="9776801at2"/>
<dbReference type="NCBIfam" id="TIGR00787">
    <property type="entry name" value="dctP"/>
    <property type="match status" value="1"/>
</dbReference>
<dbReference type="PROSITE" id="PS51257">
    <property type="entry name" value="PROKAR_LIPOPROTEIN"/>
    <property type="match status" value="1"/>
</dbReference>
<dbReference type="RefSeq" id="WP_072402163.1">
    <property type="nucleotide sequence ID" value="NZ_FPKV01000002.1"/>
</dbReference>
<dbReference type="NCBIfam" id="NF037995">
    <property type="entry name" value="TRAP_S1"/>
    <property type="match status" value="1"/>
</dbReference>
<dbReference type="InterPro" id="IPR018389">
    <property type="entry name" value="DctP_fam"/>
</dbReference>
<keyword evidence="3" id="KW-1185">Reference proteome</keyword>
<protein>
    <submittedName>
        <fullName evidence="2">Tripartite ATP-independent transporter solute receptor, DctP family</fullName>
    </submittedName>
</protein>
<organism evidence="2 3">
    <name type="scientific">Flaviramulus basaltis</name>
    <dbReference type="NCBI Taxonomy" id="369401"/>
    <lineage>
        <taxon>Bacteria</taxon>
        <taxon>Pseudomonadati</taxon>
        <taxon>Bacteroidota</taxon>
        <taxon>Flavobacteriia</taxon>
        <taxon>Flavobacteriales</taxon>
        <taxon>Flavobacteriaceae</taxon>
        <taxon>Flaviramulus</taxon>
    </lineage>
</organism>
<dbReference type="CDD" id="cd13671">
    <property type="entry name" value="PBP2_TRAP_SBP_like_3"/>
    <property type="match status" value="1"/>
</dbReference>
<keyword evidence="1" id="KW-0732">Signal</keyword>
<dbReference type="InterPro" id="IPR004682">
    <property type="entry name" value="TRAP_DctP"/>
</dbReference>